<dbReference type="OrthoDB" id="9793571at2"/>
<dbReference type="GO" id="GO:0003700">
    <property type="term" value="F:DNA-binding transcription factor activity"/>
    <property type="evidence" value="ECO:0007669"/>
    <property type="project" value="InterPro"/>
</dbReference>
<comment type="similarity">
    <text evidence="1">Belongs to the LysR transcriptional regulatory family.</text>
</comment>
<dbReference type="PROSITE" id="PS50931">
    <property type="entry name" value="HTH_LYSR"/>
    <property type="match status" value="1"/>
</dbReference>
<organism evidence="6 7">
    <name type="scientific">Kiloniella spongiae</name>
    <dbReference type="NCBI Taxonomy" id="1489064"/>
    <lineage>
        <taxon>Bacteria</taxon>
        <taxon>Pseudomonadati</taxon>
        <taxon>Pseudomonadota</taxon>
        <taxon>Alphaproteobacteria</taxon>
        <taxon>Rhodospirillales</taxon>
        <taxon>Kiloniellaceae</taxon>
        <taxon>Kiloniella</taxon>
    </lineage>
</organism>
<dbReference type="Proteomes" id="UP000035444">
    <property type="component" value="Unassembled WGS sequence"/>
</dbReference>
<dbReference type="InterPro" id="IPR036390">
    <property type="entry name" value="WH_DNA-bd_sf"/>
</dbReference>
<dbReference type="CDD" id="cd08432">
    <property type="entry name" value="PBP2_GcdR_TrpI_HvrB_AmpR_like"/>
    <property type="match status" value="1"/>
</dbReference>
<evidence type="ECO:0000256" key="1">
    <source>
        <dbReference type="ARBA" id="ARBA00009437"/>
    </source>
</evidence>
<name>A0A0H2MYE7_9PROT</name>
<dbReference type="Gene3D" id="3.40.190.10">
    <property type="entry name" value="Periplasmic binding protein-like II"/>
    <property type="match status" value="2"/>
</dbReference>
<gene>
    <name evidence="6" type="ORF">WH96_05475</name>
</gene>
<dbReference type="EMBL" id="LAQL01000003">
    <property type="protein sequence ID" value="KLN61750.1"/>
    <property type="molecule type" value="Genomic_DNA"/>
</dbReference>
<dbReference type="InterPro" id="IPR058163">
    <property type="entry name" value="LysR-type_TF_proteobact-type"/>
</dbReference>
<keyword evidence="3" id="KW-0238">DNA-binding</keyword>
<keyword evidence="4" id="KW-0804">Transcription</keyword>
<sequence>MKRNLIPWAALRSFEAAGRHESFTEAAQELFVSQAAISRQVRDLEAQLGKKLFRREHRQVRLTAEGSHLLATLTQSFDAIGNCLNEINDTTPSSVLTISIEPSFASCLLTIFKEFKDAHPEIDLNLEADHRLIDFRSHDAQLAIRFSPSDQTWDGTQSKHLLDVEVTPAISPKYIKANMPLKSPRDLLHYTLLHEDNRDDWKKWFAPHKINSGEIERGPIYDNAALILQAIIDGHGAGFCDRKFIREDLSSGRLIIPFESSFYQGSYWLVARDFANLPESATSFINWFLPRMKRFSQD</sequence>
<dbReference type="SUPFAM" id="SSF46785">
    <property type="entry name" value="Winged helix' DNA-binding domain"/>
    <property type="match status" value="1"/>
</dbReference>
<keyword evidence="2" id="KW-0805">Transcription regulation</keyword>
<dbReference type="PANTHER" id="PTHR30537">
    <property type="entry name" value="HTH-TYPE TRANSCRIPTIONAL REGULATOR"/>
    <property type="match status" value="1"/>
</dbReference>
<dbReference type="Pfam" id="PF03466">
    <property type="entry name" value="LysR_substrate"/>
    <property type="match status" value="1"/>
</dbReference>
<dbReference type="InterPro" id="IPR036388">
    <property type="entry name" value="WH-like_DNA-bd_sf"/>
</dbReference>
<dbReference type="GO" id="GO:0043565">
    <property type="term" value="F:sequence-specific DNA binding"/>
    <property type="evidence" value="ECO:0007669"/>
    <property type="project" value="TreeGrafter"/>
</dbReference>
<dbReference type="InterPro" id="IPR000847">
    <property type="entry name" value="LysR_HTH_N"/>
</dbReference>
<evidence type="ECO:0000256" key="3">
    <source>
        <dbReference type="ARBA" id="ARBA00023125"/>
    </source>
</evidence>
<dbReference type="PRINTS" id="PR00039">
    <property type="entry name" value="HTHLYSR"/>
</dbReference>
<dbReference type="Gene3D" id="1.10.10.10">
    <property type="entry name" value="Winged helix-like DNA-binding domain superfamily/Winged helix DNA-binding domain"/>
    <property type="match status" value="1"/>
</dbReference>
<feature type="domain" description="HTH lysR-type" evidence="5">
    <location>
        <begin position="6"/>
        <end position="63"/>
    </location>
</feature>
<dbReference type="InterPro" id="IPR005119">
    <property type="entry name" value="LysR_subst-bd"/>
</dbReference>
<dbReference type="PANTHER" id="PTHR30537:SF74">
    <property type="entry name" value="HTH-TYPE TRANSCRIPTIONAL REGULATOR TRPI"/>
    <property type="match status" value="1"/>
</dbReference>
<accession>A0A0H2MYE7</accession>
<evidence type="ECO:0000313" key="6">
    <source>
        <dbReference type="EMBL" id="KLN61750.1"/>
    </source>
</evidence>
<dbReference type="FunFam" id="1.10.10.10:FF:000038">
    <property type="entry name" value="Glycine cleavage system transcriptional activator"/>
    <property type="match status" value="1"/>
</dbReference>
<dbReference type="AlphaFoldDB" id="A0A0H2MYE7"/>
<evidence type="ECO:0000313" key="7">
    <source>
        <dbReference type="Proteomes" id="UP000035444"/>
    </source>
</evidence>
<evidence type="ECO:0000256" key="4">
    <source>
        <dbReference type="ARBA" id="ARBA00023163"/>
    </source>
</evidence>
<evidence type="ECO:0000256" key="2">
    <source>
        <dbReference type="ARBA" id="ARBA00023015"/>
    </source>
</evidence>
<keyword evidence="7" id="KW-1185">Reference proteome</keyword>
<dbReference type="SUPFAM" id="SSF53850">
    <property type="entry name" value="Periplasmic binding protein-like II"/>
    <property type="match status" value="1"/>
</dbReference>
<proteinExistence type="inferred from homology"/>
<protein>
    <recommendedName>
        <fullName evidence="5">HTH lysR-type domain-containing protein</fullName>
    </recommendedName>
</protein>
<dbReference type="Pfam" id="PF00126">
    <property type="entry name" value="HTH_1"/>
    <property type="match status" value="1"/>
</dbReference>
<comment type="caution">
    <text evidence="6">The sequence shown here is derived from an EMBL/GenBank/DDBJ whole genome shotgun (WGS) entry which is preliminary data.</text>
</comment>
<reference evidence="6 7" key="1">
    <citation type="submission" date="2015-03" db="EMBL/GenBank/DDBJ databases">
        <title>Genome Sequence of Kiloniella spongiae MEBiC09566, isolated from a marine sponge.</title>
        <authorList>
            <person name="Shao Z."/>
            <person name="Wang L."/>
            <person name="Li X."/>
        </authorList>
    </citation>
    <scope>NUCLEOTIDE SEQUENCE [LARGE SCALE GENOMIC DNA]</scope>
    <source>
        <strain evidence="6 7">MEBiC09566</strain>
    </source>
</reference>
<evidence type="ECO:0000259" key="5">
    <source>
        <dbReference type="PROSITE" id="PS50931"/>
    </source>
</evidence>
<dbReference type="RefSeq" id="WP_047763087.1">
    <property type="nucleotide sequence ID" value="NZ_LAQL01000003.1"/>
</dbReference>
<dbReference type="STRING" id="1489064.WH96_05475"/>
<dbReference type="GO" id="GO:0006351">
    <property type="term" value="P:DNA-templated transcription"/>
    <property type="evidence" value="ECO:0007669"/>
    <property type="project" value="TreeGrafter"/>
</dbReference>